<accession>A0A1H4QEL0</accession>
<dbReference type="Proteomes" id="UP000183038">
    <property type="component" value="Unassembled WGS sequence"/>
</dbReference>
<dbReference type="PANTHER" id="PTHR22916">
    <property type="entry name" value="GLYCOSYLTRANSFERASE"/>
    <property type="match status" value="1"/>
</dbReference>
<evidence type="ECO:0000313" key="2">
    <source>
        <dbReference type="EMBL" id="SEC17988.1"/>
    </source>
</evidence>
<reference evidence="2 3" key="1">
    <citation type="submission" date="2016-10" db="EMBL/GenBank/DDBJ databases">
        <authorList>
            <person name="de Groot N.N."/>
        </authorList>
    </citation>
    <scope>NUCLEOTIDE SEQUENCE [LARGE SCALE GENOMIC DNA]</scope>
    <source>
        <strain evidence="2 3">MAR_2009_71</strain>
    </source>
</reference>
<name>A0A1H4QEL0_9FLAO</name>
<protein>
    <submittedName>
        <fullName evidence="2">Glycosyl transferase family 2</fullName>
    </submittedName>
</protein>
<keyword evidence="2" id="KW-0808">Transferase</keyword>
<sequence length="274" mass="31900">MNKPKISIIIPTYKPENYVLSCLKSIAEQTYSLAHIEVFLILNGPRDPYYNLLQQYIKKYLTVTIQLFYSSTKGVSNARNIGLDNSKGDCIIFMDDDDILSPTYLNTMILHFKRGHLVMAKVQVFKENVHAAMNNYMTTNYIRNQKEEHKTILSIRRNMTLVTAKLYPNDIIRGTRFNNNFQHGEDSLFMAQVIVNTNKVVLADPNAIYYWRLRPNSLSRSKIPFSKDLSNICKLIIQFTKLYSAFPIKLEYLIFVFLQQLAIIKGFISRQFKK</sequence>
<dbReference type="Pfam" id="PF00535">
    <property type="entry name" value="Glycos_transf_2"/>
    <property type="match status" value="1"/>
</dbReference>
<organism evidence="2 3">
    <name type="scientific">Maribacter dokdonensis</name>
    <dbReference type="NCBI Taxonomy" id="320912"/>
    <lineage>
        <taxon>Bacteria</taxon>
        <taxon>Pseudomonadati</taxon>
        <taxon>Bacteroidota</taxon>
        <taxon>Flavobacteriia</taxon>
        <taxon>Flavobacteriales</taxon>
        <taxon>Flavobacteriaceae</taxon>
        <taxon>Maribacter</taxon>
    </lineage>
</organism>
<dbReference type="RefSeq" id="WP_074673208.1">
    <property type="nucleotide sequence ID" value="NZ_FNTB01000001.1"/>
</dbReference>
<evidence type="ECO:0000259" key="1">
    <source>
        <dbReference type="Pfam" id="PF00535"/>
    </source>
</evidence>
<feature type="domain" description="Glycosyltransferase 2-like" evidence="1">
    <location>
        <begin position="7"/>
        <end position="146"/>
    </location>
</feature>
<dbReference type="Gene3D" id="3.90.550.10">
    <property type="entry name" value="Spore Coat Polysaccharide Biosynthesis Protein SpsA, Chain A"/>
    <property type="match status" value="1"/>
</dbReference>
<dbReference type="CDD" id="cd00761">
    <property type="entry name" value="Glyco_tranf_GTA_type"/>
    <property type="match status" value="1"/>
</dbReference>
<dbReference type="InterPro" id="IPR001173">
    <property type="entry name" value="Glyco_trans_2-like"/>
</dbReference>
<dbReference type="AlphaFoldDB" id="A0A1H4QEL0"/>
<dbReference type="SUPFAM" id="SSF53448">
    <property type="entry name" value="Nucleotide-diphospho-sugar transferases"/>
    <property type="match status" value="1"/>
</dbReference>
<dbReference type="PANTHER" id="PTHR22916:SF3">
    <property type="entry name" value="UDP-GLCNAC:BETAGAL BETA-1,3-N-ACETYLGLUCOSAMINYLTRANSFERASE-LIKE PROTEIN 1"/>
    <property type="match status" value="1"/>
</dbReference>
<dbReference type="GO" id="GO:0016758">
    <property type="term" value="F:hexosyltransferase activity"/>
    <property type="evidence" value="ECO:0007669"/>
    <property type="project" value="UniProtKB-ARBA"/>
</dbReference>
<proteinExistence type="predicted"/>
<gene>
    <name evidence="2" type="ORF">SAMN05192540_2555</name>
</gene>
<evidence type="ECO:0000313" key="3">
    <source>
        <dbReference type="Proteomes" id="UP000183038"/>
    </source>
</evidence>
<dbReference type="InterPro" id="IPR029044">
    <property type="entry name" value="Nucleotide-diphossugar_trans"/>
</dbReference>
<dbReference type="EMBL" id="FNTB01000001">
    <property type="protein sequence ID" value="SEC17988.1"/>
    <property type="molecule type" value="Genomic_DNA"/>
</dbReference>
<dbReference type="OrthoDB" id="9815829at2"/>